<keyword evidence="2" id="KW-1185">Reference proteome</keyword>
<gene>
    <name evidence="1" type="ORF">EB796_018071</name>
</gene>
<proteinExistence type="predicted"/>
<accession>A0A7J7JE13</accession>
<dbReference type="AlphaFoldDB" id="A0A7J7JE13"/>
<dbReference type="Proteomes" id="UP000593567">
    <property type="component" value="Unassembled WGS sequence"/>
</dbReference>
<sequence>MAVVQAYHSQINQLPNRSTSHVELIITGAPEDEEMDITSSISGARSENNLSKQRVTLSHSISHPAANSATLSTFTRQKSSLDRHYMGSRFAKLKRRISRSLNKLSLSREDVSRSKREKADAQLNILETKQISKSTVLYSGARSADVDQSNARVSFNMDVTSSAISDSHLNAGSQGLIVYGQ</sequence>
<reference evidence="1" key="1">
    <citation type="submission" date="2020-06" db="EMBL/GenBank/DDBJ databases">
        <title>Draft genome of Bugula neritina, a colonial animal packing powerful symbionts and potential medicines.</title>
        <authorList>
            <person name="Rayko M."/>
        </authorList>
    </citation>
    <scope>NUCLEOTIDE SEQUENCE [LARGE SCALE GENOMIC DNA]</scope>
    <source>
        <strain evidence="1">Kwan_BN1</strain>
    </source>
</reference>
<name>A0A7J7JE13_BUGNE</name>
<protein>
    <submittedName>
        <fullName evidence="1">Uncharacterized protein</fullName>
    </submittedName>
</protein>
<evidence type="ECO:0000313" key="1">
    <source>
        <dbReference type="EMBL" id="KAF6023618.1"/>
    </source>
</evidence>
<evidence type="ECO:0000313" key="2">
    <source>
        <dbReference type="Proteomes" id="UP000593567"/>
    </source>
</evidence>
<organism evidence="1 2">
    <name type="scientific">Bugula neritina</name>
    <name type="common">Brown bryozoan</name>
    <name type="synonym">Sertularia neritina</name>
    <dbReference type="NCBI Taxonomy" id="10212"/>
    <lineage>
        <taxon>Eukaryota</taxon>
        <taxon>Metazoa</taxon>
        <taxon>Spiralia</taxon>
        <taxon>Lophotrochozoa</taxon>
        <taxon>Bryozoa</taxon>
        <taxon>Gymnolaemata</taxon>
        <taxon>Cheilostomatida</taxon>
        <taxon>Flustrina</taxon>
        <taxon>Buguloidea</taxon>
        <taxon>Bugulidae</taxon>
        <taxon>Bugula</taxon>
    </lineage>
</organism>
<comment type="caution">
    <text evidence="1">The sequence shown here is derived from an EMBL/GenBank/DDBJ whole genome shotgun (WGS) entry which is preliminary data.</text>
</comment>
<dbReference type="EMBL" id="VXIV02002687">
    <property type="protein sequence ID" value="KAF6023618.1"/>
    <property type="molecule type" value="Genomic_DNA"/>
</dbReference>